<dbReference type="InterPro" id="IPR017925">
    <property type="entry name" value="DHFR_CS"/>
</dbReference>
<dbReference type="CDD" id="cd00209">
    <property type="entry name" value="DHFR"/>
    <property type="match status" value="1"/>
</dbReference>
<dbReference type="GO" id="GO:0004146">
    <property type="term" value="F:dihydrofolate reductase activity"/>
    <property type="evidence" value="ECO:0007669"/>
    <property type="project" value="UniProtKB-EC"/>
</dbReference>
<dbReference type="AlphaFoldDB" id="Q2W7P5"/>
<evidence type="ECO:0000256" key="4">
    <source>
        <dbReference type="ARBA" id="ARBA00022563"/>
    </source>
</evidence>
<dbReference type="EMBL" id="AP007255">
    <property type="protein sequence ID" value="BAE50130.1"/>
    <property type="molecule type" value="Genomic_DNA"/>
</dbReference>
<dbReference type="Pfam" id="PF00186">
    <property type="entry name" value="DHFR_1"/>
    <property type="match status" value="1"/>
</dbReference>
<reference evidence="11 12" key="1">
    <citation type="journal article" date="2005" name="DNA Res.">
        <title>Complete genome sequence of the facultative anaerobic magnetotactic bacterium Magnetospirillum sp. strain AMB-1.</title>
        <authorList>
            <person name="Matsunaga T."/>
            <person name="Okamura Y."/>
            <person name="Fukuda Y."/>
            <person name="Wahyudi A.T."/>
            <person name="Murase Y."/>
            <person name="Takeyama H."/>
        </authorList>
    </citation>
    <scope>NUCLEOTIDE SEQUENCE [LARGE SCALE GENOMIC DNA]</scope>
    <source>
        <strain evidence="12">ATCC 700264 / AMB-1</strain>
    </source>
</reference>
<evidence type="ECO:0000256" key="9">
    <source>
        <dbReference type="RuleBase" id="RU004474"/>
    </source>
</evidence>
<keyword evidence="5 8" id="KW-0521">NADP</keyword>
<evidence type="ECO:0000256" key="8">
    <source>
        <dbReference type="PIRNR" id="PIRNR000194"/>
    </source>
</evidence>
<dbReference type="GO" id="GO:0046452">
    <property type="term" value="P:dihydrofolate metabolic process"/>
    <property type="evidence" value="ECO:0007669"/>
    <property type="project" value="TreeGrafter"/>
</dbReference>
<protein>
    <recommendedName>
        <fullName evidence="3 8">Dihydrofolate reductase</fullName>
        <ecNumber evidence="3 8">1.5.1.3</ecNumber>
    </recommendedName>
</protein>
<dbReference type="Gene3D" id="3.40.430.10">
    <property type="entry name" value="Dihydrofolate Reductase, subunit A"/>
    <property type="match status" value="1"/>
</dbReference>
<gene>
    <name evidence="11" type="ordered locus">amb1326</name>
</gene>
<evidence type="ECO:0000256" key="5">
    <source>
        <dbReference type="ARBA" id="ARBA00022857"/>
    </source>
</evidence>
<organism evidence="11 12">
    <name type="scientific">Paramagnetospirillum magneticum (strain ATCC 700264 / AMB-1)</name>
    <name type="common">Magnetospirillum magneticum</name>
    <dbReference type="NCBI Taxonomy" id="342108"/>
    <lineage>
        <taxon>Bacteria</taxon>
        <taxon>Pseudomonadati</taxon>
        <taxon>Pseudomonadota</taxon>
        <taxon>Alphaproteobacteria</taxon>
        <taxon>Rhodospirillales</taxon>
        <taxon>Magnetospirillaceae</taxon>
        <taxon>Paramagnetospirillum</taxon>
    </lineage>
</organism>
<dbReference type="GO" id="GO:0070401">
    <property type="term" value="F:NADP+ binding"/>
    <property type="evidence" value="ECO:0007669"/>
    <property type="project" value="UniProtKB-ARBA"/>
</dbReference>
<dbReference type="PROSITE" id="PS51330">
    <property type="entry name" value="DHFR_2"/>
    <property type="match status" value="1"/>
</dbReference>
<comment type="similarity">
    <text evidence="2 8 9">Belongs to the dihydrofolate reductase family.</text>
</comment>
<evidence type="ECO:0000256" key="7">
    <source>
        <dbReference type="ARBA" id="ARBA00025067"/>
    </source>
</evidence>
<keyword evidence="6 8" id="KW-0560">Oxidoreductase</keyword>
<comment type="catalytic activity">
    <reaction evidence="8">
        <text>(6S)-5,6,7,8-tetrahydrofolate + NADP(+) = 7,8-dihydrofolate + NADPH + H(+)</text>
        <dbReference type="Rhea" id="RHEA:15009"/>
        <dbReference type="ChEBI" id="CHEBI:15378"/>
        <dbReference type="ChEBI" id="CHEBI:57451"/>
        <dbReference type="ChEBI" id="CHEBI:57453"/>
        <dbReference type="ChEBI" id="CHEBI:57783"/>
        <dbReference type="ChEBI" id="CHEBI:58349"/>
        <dbReference type="EC" id="1.5.1.3"/>
    </reaction>
</comment>
<feature type="domain" description="DHFR" evidence="10">
    <location>
        <begin position="16"/>
        <end position="174"/>
    </location>
</feature>
<dbReference type="HOGENOM" id="CLU_043966_5_1_5"/>
<dbReference type="GO" id="GO:0046655">
    <property type="term" value="P:folic acid metabolic process"/>
    <property type="evidence" value="ECO:0007669"/>
    <property type="project" value="TreeGrafter"/>
</dbReference>
<dbReference type="UniPathway" id="UPA00077">
    <property type="reaction ID" value="UER00158"/>
</dbReference>
<dbReference type="PROSITE" id="PS00075">
    <property type="entry name" value="DHFR_1"/>
    <property type="match status" value="1"/>
</dbReference>
<dbReference type="GO" id="GO:0005829">
    <property type="term" value="C:cytosol"/>
    <property type="evidence" value="ECO:0007669"/>
    <property type="project" value="TreeGrafter"/>
</dbReference>
<dbReference type="STRING" id="342108.amb1326"/>
<evidence type="ECO:0000256" key="1">
    <source>
        <dbReference type="ARBA" id="ARBA00004903"/>
    </source>
</evidence>
<evidence type="ECO:0000259" key="10">
    <source>
        <dbReference type="PROSITE" id="PS51330"/>
    </source>
</evidence>
<dbReference type="PANTHER" id="PTHR48069:SF3">
    <property type="entry name" value="DIHYDROFOLATE REDUCTASE"/>
    <property type="match status" value="1"/>
</dbReference>
<dbReference type="PIRSF" id="PIRSF000194">
    <property type="entry name" value="DHFR"/>
    <property type="match status" value="1"/>
</dbReference>
<dbReference type="EC" id="1.5.1.3" evidence="3 8"/>
<keyword evidence="4 8" id="KW-0554">One-carbon metabolism</keyword>
<evidence type="ECO:0000256" key="6">
    <source>
        <dbReference type="ARBA" id="ARBA00023002"/>
    </source>
</evidence>
<dbReference type="Proteomes" id="UP000007058">
    <property type="component" value="Chromosome"/>
</dbReference>
<evidence type="ECO:0000313" key="11">
    <source>
        <dbReference type="EMBL" id="BAE50130.1"/>
    </source>
</evidence>
<comment type="function">
    <text evidence="7 8">Key enzyme in folate metabolism. Catalyzes an essential reaction for de novo glycine and purine synthesis, and for DNA precursor synthesis.</text>
</comment>
<dbReference type="GO" id="GO:0046654">
    <property type="term" value="P:tetrahydrofolate biosynthetic process"/>
    <property type="evidence" value="ECO:0007669"/>
    <property type="project" value="UniProtKB-UniPathway"/>
</dbReference>
<keyword evidence="12" id="KW-1185">Reference proteome</keyword>
<dbReference type="InterPro" id="IPR024072">
    <property type="entry name" value="DHFR-like_dom_sf"/>
</dbReference>
<dbReference type="SUPFAM" id="SSF53597">
    <property type="entry name" value="Dihydrofolate reductase-like"/>
    <property type="match status" value="1"/>
</dbReference>
<dbReference type="InterPro" id="IPR012259">
    <property type="entry name" value="DHFR"/>
</dbReference>
<evidence type="ECO:0000256" key="3">
    <source>
        <dbReference type="ARBA" id="ARBA00012856"/>
    </source>
</evidence>
<evidence type="ECO:0000313" key="12">
    <source>
        <dbReference type="Proteomes" id="UP000007058"/>
    </source>
</evidence>
<dbReference type="FunFam" id="3.40.430.10:FF:000001">
    <property type="entry name" value="Dihydrofolate reductase"/>
    <property type="match status" value="1"/>
</dbReference>
<dbReference type="PANTHER" id="PTHR48069">
    <property type="entry name" value="DIHYDROFOLATE REDUCTASE"/>
    <property type="match status" value="1"/>
</dbReference>
<accession>Q2W7P5</accession>
<sequence>MVQARPAIEGQAMTPSVALIVAVAANGVIGKDNALPWHIPEDLKWFKENTLGKPVIMGRKTWESIGRPLPKRPNIVVTRQTGWRAEGAHTAHSLDEALALAARLAPEAAELMVIGGNSLFAEALPGARRLYLTEIARAYEGDTMFPAFERGLWHEVSRRRNEGDPAFDFVILDRA</sequence>
<proteinExistence type="inferred from homology"/>
<name>Q2W7P5_PARM1</name>
<dbReference type="PRINTS" id="PR00070">
    <property type="entry name" value="DHFR"/>
</dbReference>
<dbReference type="GO" id="GO:0006730">
    <property type="term" value="P:one-carbon metabolic process"/>
    <property type="evidence" value="ECO:0007669"/>
    <property type="project" value="UniProtKB-KW"/>
</dbReference>
<comment type="pathway">
    <text evidence="1 8">Cofactor biosynthesis; tetrahydrofolate biosynthesis; 5,6,7,8-tetrahydrofolate from 7,8-dihydrofolate: step 1/1.</text>
</comment>
<dbReference type="InterPro" id="IPR001796">
    <property type="entry name" value="DHFR_dom"/>
</dbReference>
<evidence type="ECO:0000256" key="2">
    <source>
        <dbReference type="ARBA" id="ARBA00009539"/>
    </source>
</evidence>
<dbReference type="KEGG" id="mag:amb1326"/>